<accession>A0ABS6F5A0</accession>
<feature type="transmembrane region" description="Helical" evidence="1">
    <location>
        <begin position="14"/>
        <end position="47"/>
    </location>
</feature>
<keyword evidence="1" id="KW-1133">Transmembrane helix</keyword>
<dbReference type="EMBL" id="JAHLQN010000001">
    <property type="protein sequence ID" value="MBU5625471.1"/>
    <property type="molecule type" value="Genomic_DNA"/>
</dbReference>
<comment type="caution">
    <text evidence="2">The sequence shown here is derived from an EMBL/GenBank/DDBJ whole genome shotgun (WGS) entry which is preliminary data.</text>
</comment>
<reference evidence="2 3" key="1">
    <citation type="submission" date="2021-06" db="EMBL/GenBank/DDBJ databases">
        <authorList>
            <person name="Sun Q."/>
            <person name="Li D."/>
        </authorList>
    </citation>
    <scope>NUCLEOTIDE SEQUENCE [LARGE SCALE GENOMIC DNA]</scope>
    <source>
        <strain evidence="2 3">MSJ-2</strain>
    </source>
</reference>
<evidence type="ECO:0000313" key="3">
    <source>
        <dbReference type="Proteomes" id="UP000787672"/>
    </source>
</evidence>
<sequence>MAEKAPELICRHPALALAAAMLLMGAGMLLSLCLTVLTVSLPLGLLLGWF</sequence>
<evidence type="ECO:0000313" key="2">
    <source>
        <dbReference type="EMBL" id="MBU5625471.1"/>
    </source>
</evidence>
<keyword evidence="1" id="KW-0812">Transmembrane</keyword>
<proteinExistence type="predicted"/>
<organism evidence="2 3">
    <name type="scientific">Dysosmobacter acutus</name>
    <dbReference type="NCBI Taxonomy" id="2841504"/>
    <lineage>
        <taxon>Bacteria</taxon>
        <taxon>Bacillati</taxon>
        <taxon>Bacillota</taxon>
        <taxon>Clostridia</taxon>
        <taxon>Eubacteriales</taxon>
        <taxon>Oscillospiraceae</taxon>
        <taxon>Dysosmobacter</taxon>
    </lineage>
</organism>
<protein>
    <submittedName>
        <fullName evidence="2">Uncharacterized protein</fullName>
    </submittedName>
</protein>
<keyword evidence="1" id="KW-0472">Membrane</keyword>
<dbReference type="Proteomes" id="UP000787672">
    <property type="component" value="Unassembled WGS sequence"/>
</dbReference>
<keyword evidence="3" id="KW-1185">Reference proteome</keyword>
<gene>
    <name evidence="2" type="ORF">KQI82_00795</name>
</gene>
<name>A0ABS6F5A0_9FIRM</name>
<evidence type="ECO:0000256" key="1">
    <source>
        <dbReference type="SAM" id="Phobius"/>
    </source>
</evidence>
<dbReference type="RefSeq" id="WP_216557342.1">
    <property type="nucleotide sequence ID" value="NZ_JAHLQN010000001.1"/>
</dbReference>